<organism evidence="2 3">
    <name type="scientific">Zhenhengia yiwuensis</name>
    <dbReference type="NCBI Taxonomy" id="2763666"/>
    <lineage>
        <taxon>Bacteria</taxon>
        <taxon>Bacillati</taxon>
        <taxon>Bacillota</taxon>
        <taxon>Clostridia</taxon>
        <taxon>Lachnospirales</taxon>
        <taxon>Lachnospiraceae</taxon>
        <taxon>Zhenhengia</taxon>
    </lineage>
</organism>
<evidence type="ECO:0000313" key="2">
    <source>
        <dbReference type="EMBL" id="MBC8578665.1"/>
    </source>
</evidence>
<dbReference type="InterPro" id="IPR027417">
    <property type="entry name" value="P-loop_NTPase"/>
</dbReference>
<dbReference type="RefSeq" id="WP_249331655.1">
    <property type="nucleotide sequence ID" value="NZ_JACRSY010000004.1"/>
</dbReference>
<keyword evidence="3" id="KW-1185">Reference proteome</keyword>
<evidence type="ECO:0000259" key="1">
    <source>
        <dbReference type="SMART" id="SM00382"/>
    </source>
</evidence>
<dbReference type="PANTHER" id="PTHR42935:SF1">
    <property type="entry name" value="SLR0930 PROTEIN"/>
    <property type="match status" value="1"/>
</dbReference>
<evidence type="ECO:0000313" key="3">
    <source>
        <dbReference type="Proteomes" id="UP000655830"/>
    </source>
</evidence>
<name>A0A926EGT6_9FIRM</name>
<dbReference type="Pfam" id="PF05673">
    <property type="entry name" value="DUF815"/>
    <property type="match status" value="1"/>
</dbReference>
<dbReference type="Proteomes" id="UP000655830">
    <property type="component" value="Unassembled WGS sequence"/>
</dbReference>
<feature type="domain" description="AAA+ ATPase" evidence="1">
    <location>
        <begin position="229"/>
        <end position="368"/>
    </location>
</feature>
<dbReference type="EMBL" id="JACRSY010000004">
    <property type="protein sequence ID" value="MBC8578665.1"/>
    <property type="molecule type" value="Genomic_DNA"/>
</dbReference>
<dbReference type="SMART" id="SM00382">
    <property type="entry name" value="AAA"/>
    <property type="match status" value="1"/>
</dbReference>
<dbReference type="CDD" id="cd00009">
    <property type="entry name" value="AAA"/>
    <property type="match status" value="1"/>
</dbReference>
<accession>A0A926EGT6</accession>
<gene>
    <name evidence="2" type="ORF">H8718_03865</name>
</gene>
<keyword evidence="2" id="KW-0547">Nucleotide-binding</keyword>
<dbReference type="Gene3D" id="3.40.50.300">
    <property type="entry name" value="P-loop containing nucleotide triphosphate hydrolases"/>
    <property type="match status" value="1"/>
</dbReference>
<dbReference type="SUPFAM" id="SSF52540">
    <property type="entry name" value="P-loop containing nucleoside triphosphate hydrolases"/>
    <property type="match status" value="1"/>
</dbReference>
<dbReference type="GO" id="GO:0005524">
    <property type="term" value="F:ATP binding"/>
    <property type="evidence" value="ECO:0007669"/>
    <property type="project" value="UniProtKB-KW"/>
</dbReference>
<comment type="caution">
    <text evidence="2">The sequence shown here is derived from an EMBL/GenBank/DDBJ whole genome shotgun (WGS) entry which is preliminary data.</text>
</comment>
<dbReference type="InterPro" id="IPR008533">
    <property type="entry name" value="DUF815"/>
</dbReference>
<reference evidence="2" key="1">
    <citation type="submission" date="2020-08" db="EMBL/GenBank/DDBJ databases">
        <title>Genome public.</title>
        <authorList>
            <person name="Liu C."/>
            <person name="Sun Q."/>
        </authorList>
    </citation>
    <scope>NUCLEOTIDE SEQUENCE</scope>
    <source>
        <strain evidence="2">NSJ-12</strain>
    </source>
</reference>
<protein>
    <submittedName>
        <fullName evidence="2">ATP-binding protein</fullName>
    </submittedName>
</protein>
<proteinExistence type="predicted"/>
<keyword evidence="2" id="KW-0067">ATP-binding</keyword>
<dbReference type="InterPro" id="IPR003593">
    <property type="entry name" value="AAA+_ATPase"/>
</dbReference>
<sequence length="423" mass="48755">MKQKLLGLKLQMARLCIFKSIQELELIRDLEKLVEDVLDENKPIGENIKLYNGFAYNFYKEIQGKSLKAYILDEILYGQNLINLHIERQKELSISMVEALRGELAALQAIGEVKAVDLKACMCHKAKCELEKEIIHSLLEWENESEEEQMVLGYVGWGEKADQLLDFYRNKGCGIFAKYKAFIWADCKGRKEIKGIGVPDSIIMDDLIGYHLQKQDLLHNTEAFLKGYPANNLLLYGARGTGKSSMIKAVLNYFAPHTRLRLVEMRKDQLMQLKELINEIKDKPYYFIIFIDDLAFEDKEETYTALKTILEGGVEAKPSHVIIYATSNRRHLIEEKISDNELHGKDTVEEKMSLSDRFGMRIGFNSPNQLEYLAIVNGLVKQRGLGIEEEILKKEALKWEMWHNGKSGRTAKQFVDYLESQEM</sequence>
<dbReference type="PANTHER" id="PTHR42935">
    <property type="entry name" value="SLR0930 PROTEIN"/>
    <property type="match status" value="1"/>
</dbReference>
<dbReference type="AlphaFoldDB" id="A0A926EGT6"/>